<reference evidence="3" key="1">
    <citation type="submission" date="2019-01" db="EMBL/GenBank/DDBJ databases">
        <title>Cytophagaceae bacterium strain CAR-16.</title>
        <authorList>
            <person name="Chen W.-M."/>
        </authorList>
    </citation>
    <scope>NUCLEOTIDE SEQUENCE [LARGE SCALE GENOMIC DNA]</scope>
    <source>
        <strain evidence="3">ICH-30</strain>
    </source>
</reference>
<feature type="transmembrane region" description="Helical" evidence="1">
    <location>
        <begin position="39"/>
        <end position="57"/>
    </location>
</feature>
<evidence type="ECO:0000256" key="1">
    <source>
        <dbReference type="SAM" id="Phobius"/>
    </source>
</evidence>
<keyword evidence="1" id="KW-1133">Transmembrane helix</keyword>
<dbReference type="Proteomes" id="UP000289734">
    <property type="component" value="Unassembled WGS sequence"/>
</dbReference>
<keyword evidence="1" id="KW-0812">Transmembrane</keyword>
<accession>A0A4Q1KF82</accession>
<keyword evidence="3" id="KW-1185">Reference proteome</keyword>
<organism evidence="2 3">
    <name type="scientific">Flavobacterium piscinae</name>
    <dbReference type="NCBI Taxonomy" id="2506424"/>
    <lineage>
        <taxon>Bacteria</taxon>
        <taxon>Pseudomonadati</taxon>
        <taxon>Bacteroidota</taxon>
        <taxon>Flavobacteriia</taxon>
        <taxon>Flavobacteriales</taxon>
        <taxon>Flavobacteriaceae</taxon>
        <taxon>Flavobacterium</taxon>
    </lineage>
</organism>
<comment type="caution">
    <text evidence="2">The sequence shown here is derived from an EMBL/GenBank/DDBJ whole genome shotgun (WGS) entry which is preliminary data.</text>
</comment>
<sequence length="148" mass="18165">MKEDVILERKVSFFESFYILIITVVLMLFMLLFGNVKTIVYLALFLTNLFIVFVNRYNYVKITMYENHILFYFYLLNKSIKVEYKNIYKLSSYSNIYEGLIFKIEFRYLKKKYKLRTKFYDKIFIDKLKKKTGLILNNNEIIENFKKH</sequence>
<name>A0A4Q1KF82_9FLAO</name>
<proteinExistence type="predicted"/>
<dbReference type="AlphaFoldDB" id="A0A4Q1KF82"/>
<feature type="transmembrane region" description="Helical" evidence="1">
    <location>
        <begin position="12"/>
        <end position="33"/>
    </location>
</feature>
<gene>
    <name evidence="2" type="ORF">EQG68_14730</name>
</gene>
<dbReference type="RefSeq" id="WP_129465653.1">
    <property type="nucleotide sequence ID" value="NZ_SBKQ01000021.1"/>
</dbReference>
<protein>
    <submittedName>
        <fullName evidence="2">Uncharacterized protein</fullName>
    </submittedName>
</protein>
<dbReference type="EMBL" id="SBKQ01000021">
    <property type="protein sequence ID" value="RXR27614.1"/>
    <property type="molecule type" value="Genomic_DNA"/>
</dbReference>
<evidence type="ECO:0000313" key="3">
    <source>
        <dbReference type="Proteomes" id="UP000289734"/>
    </source>
</evidence>
<evidence type="ECO:0000313" key="2">
    <source>
        <dbReference type="EMBL" id="RXR27614.1"/>
    </source>
</evidence>
<keyword evidence="1" id="KW-0472">Membrane</keyword>